<name>A0AA39MNX1_9AGAR</name>
<keyword evidence="2" id="KW-1185">Reference proteome</keyword>
<gene>
    <name evidence="1" type="ORF">EV421DRAFT_1737414</name>
</gene>
<evidence type="ECO:0000313" key="2">
    <source>
        <dbReference type="Proteomes" id="UP001175226"/>
    </source>
</evidence>
<comment type="caution">
    <text evidence="1">The sequence shown here is derived from an EMBL/GenBank/DDBJ whole genome shotgun (WGS) entry which is preliminary data.</text>
</comment>
<proteinExistence type="predicted"/>
<protein>
    <submittedName>
        <fullName evidence="1">Uncharacterized protein</fullName>
    </submittedName>
</protein>
<sequence length="223" mass="25118">MTKLNTAISVSTIYPQTDSRFLSPLRRVAVGQQMNGRGAHPVHQLSRICLSFPPLIRKTYPMSLSSRQEQDMSLYKCPRKEEEGMFKSPRLNVQFQNATTRAEEQWLQTSQWLSSLTLMDLVNGYMGMDVTERVVGRRRRDYGAQTRIQIAGTDNNLLRGAAASQALDLEPLWFLGLPPRLRMQKAHDLINAYYAVSPHKPFPSSISSGIYASDASMLPAAEL</sequence>
<dbReference type="EMBL" id="JAUEPT010000034">
    <property type="protein sequence ID" value="KAK0440360.1"/>
    <property type="molecule type" value="Genomic_DNA"/>
</dbReference>
<dbReference type="AlphaFoldDB" id="A0AA39MNX1"/>
<evidence type="ECO:0000313" key="1">
    <source>
        <dbReference type="EMBL" id="KAK0440360.1"/>
    </source>
</evidence>
<accession>A0AA39MNX1</accession>
<reference evidence="1" key="1">
    <citation type="submission" date="2023-06" db="EMBL/GenBank/DDBJ databases">
        <authorList>
            <consortium name="Lawrence Berkeley National Laboratory"/>
            <person name="Ahrendt S."/>
            <person name="Sahu N."/>
            <person name="Indic B."/>
            <person name="Wong-Bajracharya J."/>
            <person name="Merenyi Z."/>
            <person name="Ke H.-M."/>
            <person name="Monk M."/>
            <person name="Kocsube S."/>
            <person name="Drula E."/>
            <person name="Lipzen A."/>
            <person name="Balint B."/>
            <person name="Henrissat B."/>
            <person name="Andreopoulos B."/>
            <person name="Martin F.M."/>
            <person name="Harder C.B."/>
            <person name="Rigling D."/>
            <person name="Ford K.L."/>
            <person name="Foster G.D."/>
            <person name="Pangilinan J."/>
            <person name="Papanicolaou A."/>
            <person name="Barry K."/>
            <person name="LaButti K."/>
            <person name="Viragh M."/>
            <person name="Koriabine M."/>
            <person name="Yan M."/>
            <person name="Riley R."/>
            <person name="Champramary S."/>
            <person name="Plett K.L."/>
            <person name="Tsai I.J."/>
            <person name="Slot J."/>
            <person name="Sipos G."/>
            <person name="Plett J."/>
            <person name="Nagy L.G."/>
            <person name="Grigoriev I.V."/>
        </authorList>
    </citation>
    <scope>NUCLEOTIDE SEQUENCE</scope>
    <source>
        <strain evidence="1">FPL87.14</strain>
    </source>
</reference>
<dbReference type="Proteomes" id="UP001175226">
    <property type="component" value="Unassembled WGS sequence"/>
</dbReference>
<organism evidence="1 2">
    <name type="scientific">Armillaria borealis</name>
    <dbReference type="NCBI Taxonomy" id="47425"/>
    <lineage>
        <taxon>Eukaryota</taxon>
        <taxon>Fungi</taxon>
        <taxon>Dikarya</taxon>
        <taxon>Basidiomycota</taxon>
        <taxon>Agaricomycotina</taxon>
        <taxon>Agaricomycetes</taxon>
        <taxon>Agaricomycetidae</taxon>
        <taxon>Agaricales</taxon>
        <taxon>Marasmiineae</taxon>
        <taxon>Physalacriaceae</taxon>
        <taxon>Armillaria</taxon>
    </lineage>
</organism>